<sequence length="99" mass="11409">MENSFADSPFVYAITLVEMPRKINFPKTKRFEGITDRTQYKQRMFTAVILRDLREACMCIAFGSSLSSLALQWYTNLLNNSITSFALLTNTFMEQFVSS</sequence>
<name>A0AAD9ZTR7_9ROSI</name>
<protein>
    <submittedName>
        <fullName evidence="1">Uncharacterized protein</fullName>
    </submittedName>
</protein>
<keyword evidence="2" id="KW-1185">Reference proteome</keyword>
<gene>
    <name evidence="1" type="ORF">Dsin_029272</name>
</gene>
<proteinExistence type="predicted"/>
<dbReference type="Proteomes" id="UP001281410">
    <property type="component" value="Unassembled WGS sequence"/>
</dbReference>
<accession>A0AAD9ZTR7</accession>
<comment type="caution">
    <text evidence="1">The sequence shown here is derived from an EMBL/GenBank/DDBJ whole genome shotgun (WGS) entry which is preliminary data.</text>
</comment>
<reference evidence="1" key="1">
    <citation type="journal article" date="2023" name="Plant J.">
        <title>Genome sequences and population genomics provide insights into the demographic history, inbreeding, and mutation load of two 'living fossil' tree species of Dipteronia.</title>
        <authorList>
            <person name="Feng Y."/>
            <person name="Comes H.P."/>
            <person name="Chen J."/>
            <person name="Zhu S."/>
            <person name="Lu R."/>
            <person name="Zhang X."/>
            <person name="Li P."/>
            <person name="Qiu J."/>
            <person name="Olsen K.M."/>
            <person name="Qiu Y."/>
        </authorList>
    </citation>
    <scope>NUCLEOTIDE SEQUENCE</scope>
    <source>
        <strain evidence="1">NBL</strain>
    </source>
</reference>
<evidence type="ECO:0000313" key="2">
    <source>
        <dbReference type="Proteomes" id="UP001281410"/>
    </source>
</evidence>
<evidence type="ECO:0000313" key="1">
    <source>
        <dbReference type="EMBL" id="KAK3189711.1"/>
    </source>
</evidence>
<dbReference type="AlphaFoldDB" id="A0AAD9ZTR7"/>
<organism evidence="1 2">
    <name type="scientific">Dipteronia sinensis</name>
    <dbReference type="NCBI Taxonomy" id="43782"/>
    <lineage>
        <taxon>Eukaryota</taxon>
        <taxon>Viridiplantae</taxon>
        <taxon>Streptophyta</taxon>
        <taxon>Embryophyta</taxon>
        <taxon>Tracheophyta</taxon>
        <taxon>Spermatophyta</taxon>
        <taxon>Magnoliopsida</taxon>
        <taxon>eudicotyledons</taxon>
        <taxon>Gunneridae</taxon>
        <taxon>Pentapetalae</taxon>
        <taxon>rosids</taxon>
        <taxon>malvids</taxon>
        <taxon>Sapindales</taxon>
        <taxon>Sapindaceae</taxon>
        <taxon>Hippocastanoideae</taxon>
        <taxon>Acereae</taxon>
        <taxon>Dipteronia</taxon>
    </lineage>
</organism>
<dbReference type="EMBL" id="JANJYJ010000009">
    <property type="protein sequence ID" value="KAK3189711.1"/>
    <property type="molecule type" value="Genomic_DNA"/>
</dbReference>